<feature type="transmembrane region" description="Helical" evidence="2">
    <location>
        <begin position="20"/>
        <end position="37"/>
    </location>
</feature>
<dbReference type="OrthoDB" id="821826at2"/>
<proteinExistence type="predicted"/>
<dbReference type="EMBL" id="MDGQ01000005">
    <property type="protein sequence ID" value="OEK04936.1"/>
    <property type="molecule type" value="Genomic_DNA"/>
</dbReference>
<evidence type="ECO:0000313" key="3">
    <source>
        <dbReference type="EMBL" id="OEK04936.1"/>
    </source>
</evidence>
<evidence type="ECO:0000313" key="4">
    <source>
        <dbReference type="Proteomes" id="UP000095552"/>
    </source>
</evidence>
<reference evidence="3 4" key="1">
    <citation type="submission" date="2016-08" db="EMBL/GenBank/DDBJ databases">
        <title>Draft genome of Fabibacter sp. strain SK-8.</title>
        <authorList>
            <person name="Wong S.-K."/>
            <person name="Hamasaki K."/>
            <person name="Yoshizawa S."/>
        </authorList>
    </citation>
    <scope>NUCLEOTIDE SEQUENCE [LARGE SCALE GENOMIC DNA]</scope>
    <source>
        <strain evidence="3 4">SK-8</strain>
    </source>
</reference>
<accession>A0A1E5T0Q5</accession>
<dbReference type="RefSeq" id="WP_069836441.1">
    <property type="nucleotide sequence ID" value="NZ_MDGQ01000005.1"/>
</dbReference>
<organism evidence="3 4">
    <name type="scientific">Roseivirga misakiensis</name>
    <dbReference type="NCBI Taxonomy" id="1563681"/>
    <lineage>
        <taxon>Bacteria</taxon>
        <taxon>Pseudomonadati</taxon>
        <taxon>Bacteroidota</taxon>
        <taxon>Cytophagia</taxon>
        <taxon>Cytophagales</taxon>
        <taxon>Roseivirgaceae</taxon>
        <taxon>Roseivirga</taxon>
    </lineage>
</organism>
<gene>
    <name evidence="3" type="ORF">BFP71_15995</name>
</gene>
<feature type="coiled-coil region" evidence="1">
    <location>
        <begin position="42"/>
        <end position="80"/>
    </location>
</feature>
<keyword evidence="1" id="KW-0175">Coiled coil</keyword>
<evidence type="ECO:0000256" key="1">
    <source>
        <dbReference type="SAM" id="Coils"/>
    </source>
</evidence>
<comment type="caution">
    <text evidence="3">The sequence shown here is derived from an EMBL/GenBank/DDBJ whole genome shotgun (WGS) entry which is preliminary data.</text>
</comment>
<keyword evidence="2" id="KW-0472">Membrane</keyword>
<dbReference type="Proteomes" id="UP000095552">
    <property type="component" value="Unassembled WGS sequence"/>
</dbReference>
<dbReference type="AlphaFoldDB" id="A0A1E5T0Q5"/>
<name>A0A1E5T0Q5_9BACT</name>
<dbReference type="STRING" id="1563681.BFP71_15995"/>
<evidence type="ECO:0000256" key="2">
    <source>
        <dbReference type="SAM" id="Phobius"/>
    </source>
</evidence>
<protein>
    <submittedName>
        <fullName evidence="3">Uncharacterized protein</fullName>
    </submittedName>
</protein>
<keyword evidence="2" id="KW-0812">Transmembrane</keyword>
<keyword evidence="4" id="KW-1185">Reference proteome</keyword>
<keyword evidence="2" id="KW-1133">Transmembrane helix</keyword>
<sequence>MANRYSLSGDRRRNPFGTIARGTLELFIIIIGIYIAFQLENNREAKNKAALEKNYLEQLLEEVEINQEELKADQDERNEQLVFLKKILETPLRQVDADTLRKAVDALFTVRLYSPTDAVYQDLVSSGNLGIIKSDEFKRVLMYYRRALSRVPSTEDRDVKLISDQLEPYLMEKQLLSFLEPHRDLNEISISLDQKDRMIRQLLRDRKFIDLVYLRIHTIQDVIFFENPMQWHLRNMKKLLEEELGLS</sequence>